<sequence length="354" mass="39270">MIPRNVLNYVFLLFAACLNSAESSFSLSMSETSRPRGSGAFPANKQKVSIFGAAGYLGANCFGFVQRAGSIYGTGLGGISFPRCIGATGFAAQCLNKVLLRNFKLAFAGEDSIYLTDMADVNYIKRRLKGTDAAVLGTAYQLEKRPVTSNTYEGRNPNAKTYEFYLDDRRAGRNDVDFESSLNIHLDFFRNTMQACSDAGIKHVVVIETPNTADVLRRECTKILLEGDVPFTYLRTSDEMIQLNDFTFESGIRGNLNMVSSLVKPGDDSDDLWDSFDVQGDSTGLGKTAREDMAAVAIQSLISLDWSKSRILDVRTNNLFIQTDINYIATKPPKFDKEWCVRSNLLASRMERLE</sequence>
<evidence type="ECO:0000313" key="2">
    <source>
        <dbReference type="EMBL" id="CAD9574588.1"/>
    </source>
</evidence>
<proteinExistence type="predicted"/>
<dbReference type="Gene3D" id="3.40.50.720">
    <property type="entry name" value="NAD(P)-binding Rossmann-like Domain"/>
    <property type="match status" value="1"/>
</dbReference>
<gene>
    <name evidence="2" type="ORF">LDAN0321_LOCUS8544</name>
</gene>
<evidence type="ECO:0000256" key="1">
    <source>
        <dbReference type="SAM" id="SignalP"/>
    </source>
</evidence>
<feature type="signal peptide" evidence="1">
    <location>
        <begin position="1"/>
        <end position="23"/>
    </location>
</feature>
<dbReference type="EMBL" id="HBGY01013292">
    <property type="protein sequence ID" value="CAD9574588.1"/>
    <property type="molecule type" value="Transcribed_RNA"/>
</dbReference>
<keyword evidence="1" id="KW-0732">Signal</keyword>
<protein>
    <submittedName>
        <fullName evidence="2">Uncharacterized protein</fullName>
    </submittedName>
</protein>
<accession>A0A7S2KEI7</accession>
<dbReference type="PROSITE" id="PS51257">
    <property type="entry name" value="PROKAR_LIPOPROTEIN"/>
    <property type="match status" value="1"/>
</dbReference>
<name>A0A7S2KEI7_9STRA</name>
<feature type="chain" id="PRO_5031092774" evidence="1">
    <location>
        <begin position="24"/>
        <end position="354"/>
    </location>
</feature>
<organism evidence="2">
    <name type="scientific">Leptocylindrus danicus</name>
    <dbReference type="NCBI Taxonomy" id="163516"/>
    <lineage>
        <taxon>Eukaryota</taxon>
        <taxon>Sar</taxon>
        <taxon>Stramenopiles</taxon>
        <taxon>Ochrophyta</taxon>
        <taxon>Bacillariophyta</taxon>
        <taxon>Coscinodiscophyceae</taxon>
        <taxon>Chaetocerotophycidae</taxon>
        <taxon>Leptocylindrales</taxon>
        <taxon>Leptocylindraceae</taxon>
        <taxon>Leptocylindrus</taxon>
    </lineage>
</organism>
<dbReference type="AlphaFoldDB" id="A0A7S2KEI7"/>
<reference evidence="2" key="1">
    <citation type="submission" date="2021-01" db="EMBL/GenBank/DDBJ databases">
        <authorList>
            <person name="Corre E."/>
            <person name="Pelletier E."/>
            <person name="Niang G."/>
            <person name="Scheremetjew M."/>
            <person name="Finn R."/>
            <person name="Kale V."/>
            <person name="Holt S."/>
            <person name="Cochrane G."/>
            <person name="Meng A."/>
            <person name="Brown T."/>
            <person name="Cohen L."/>
        </authorList>
    </citation>
    <scope>NUCLEOTIDE SEQUENCE</scope>
    <source>
        <strain evidence="2">B650</strain>
    </source>
</reference>